<gene>
    <name evidence="4" type="ORF">CHM34_15545</name>
</gene>
<accession>A0A235B4G7</accession>
<dbReference type="InterPro" id="IPR005824">
    <property type="entry name" value="KOW"/>
</dbReference>
<feature type="domain" description="KOW" evidence="3">
    <location>
        <begin position="12"/>
        <end position="35"/>
    </location>
</feature>
<reference evidence="4 5" key="1">
    <citation type="submission" date="2017-07" db="EMBL/GenBank/DDBJ databases">
        <title>The genome sequence of Paludifilum halophilum highlights mechanisms for microbial adaptation to high salt environemnts.</title>
        <authorList>
            <person name="Belbahri L."/>
        </authorList>
    </citation>
    <scope>NUCLEOTIDE SEQUENCE [LARGE SCALE GENOMIC DNA]</scope>
    <source>
        <strain evidence="4 5">DSM 102817</strain>
    </source>
</reference>
<dbReference type="Proteomes" id="UP000215459">
    <property type="component" value="Unassembled WGS sequence"/>
</dbReference>
<organism evidence="4 5">
    <name type="scientific">Paludifilum halophilum</name>
    <dbReference type="NCBI Taxonomy" id="1642702"/>
    <lineage>
        <taxon>Bacteria</taxon>
        <taxon>Bacillati</taxon>
        <taxon>Bacillota</taxon>
        <taxon>Bacilli</taxon>
        <taxon>Bacillales</taxon>
        <taxon>Thermoactinomycetaceae</taxon>
        <taxon>Paludifilum</taxon>
    </lineage>
</organism>
<dbReference type="CDD" id="cd06088">
    <property type="entry name" value="KOW_RPL14"/>
    <property type="match status" value="1"/>
</dbReference>
<keyword evidence="5" id="KW-1185">Reference proteome</keyword>
<sequence>MDVTGAEERLNPGQIVRILRGREAGKYAIVIGVEKPNFVWLADGAKRPIDRSKRKNVKHIQPTKTIAREVADSLKTDGRVNNAELRYALNQYLLRSGEKKGE</sequence>
<name>A0A235B4G7_9BACL</name>
<evidence type="ECO:0000256" key="1">
    <source>
        <dbReference type="ARBA" id="ARBA00022980"/>
    </source>
</evidence>
<dbReference type="InterPro" id="IPR014722">
    <property type="entry name" value="Rib_uL2_dom2"/>
</dbReference>
<evidence type="ECO:0000256" key="2">
    <source>
        <dbReference type="ARBA" id="ARBA00023274"/>
    </source>
</evidence>
<dbReference type="EMBL" id="NOWF01000011">
    <property type="protein sequence ID" value="OYD06515.1"/>
    <property type="molecule type" value="Genomic_DNA"/>
</dbReference>
<dbReference type="OrthoDB" id="5244at2"/>
<protein>
    <submittedName>
        <fullName evidence="4">RNA-binding protein</fullName>
    </submittedName>
</protein>
<evidence type="ECO:0000313" key="4">
    <source>
        <dbReference type="EMBL" id="OYD06515.1"/>
    </source>
</evidence>
<keyword evidence="2" id="KW-0687">Ribonucleoprotein</keyword>
<evidence type="ECO:0000313" key="5">
    <source>
        <dbReference type="Proteomes" id="UP000215459"/>
    </source>
</evidence>
<evidence type="ECO:0000259" key="3">
    <source>
        <dbReference type="Pfam" id="PF00467"/>
    </source>
</evidence>
<dbReference type="SUPFAM" id="SSF50104">
    <property type="entry name" value="Translation proteins SH3-like domain"/>
    <property type="match status" value="1"/>
</dbReference>
<keyword evidence="1" id="KW-0689">Ribosomal protein</keyword>
<dbReference type="Gene3D" id="2.30.30.30">
    <property type="match status" value="1"/>
</dbReference>
<dbReference type="InterPro" id="IPR041985">
    <property type="entry name" value="Ribosomal_eL14_KOW"/>
</dbReference>
<dbReference type="Pfam" id="PF00467">
    <property type="entry name" value="KOW"/>
    <property type="match status" value="1"/>
</dbReference>
<dbReference type="AlphaFoldDB" id="A0A235B4G7"/>
<proteinExistence type="predicted"/>
<dbReference type="InterPro" id="IPR008991">
    <property type="entry name" value="Translation_prot_SH3-like_sf"/>
</dbReference>
<dbReference type="RefSeq" id="WP_094265531.1">
    <property type="nucleotide sequence ID" value="NZ_NOWF01000011.1"/>
</dbReference>
<comment type="caution">
    <text evidence="4">The sequence shown here is derived from an EMBL/GenBank/DDBJ whole genome shotgun (WGS) entry which is preliminary data.</text>
</comment>
<dbReference type="GO" id="GO:0005840">
    <property type="term" value="C:ribosome"/>
    <property type="evidence" value="ECO:0007669"/>
    <property type="project" value="UniProtKB-KW"/>
</dbReference>
<dbReference type="GO" id="GO:1990904">
    <property type="term" value="C:ribonucleoprotein complex"/>
    <property type="evidence" value="ECO:0007669"/>
    <property type="project" value="UniProtKB-KW"/>
</dbReference>